<dbReference type="AlphaFoldDB" id="A0A0R3LTI7"/>
<proteinExistence type="predicted"/>
<gene>
    <name evidence="1" type="ORF">CQ12_36900</name>
</gene>
<evidence type="ECO:0000313" key="1">
    <source>
        <dbReference type="EMBL" id="KRR11003.1"/>
    </source>
</evidence>
<protein>
    <submittedName>
        <fullName evidence="1">Uncharacterized protein</fullName>
    </submittedName>
</protein>
<keyword evidence="2" id="KW-1185">Reference proteome</keyword>
<organism evidence="1 2">
    <name type="scientific">Bradyrhizobium jicamae</name>
    <dbReference type="NCBI Taxonomy" id="280332"/>
    <lineage>
        <taxon>Bacteria</taxon>
        <taxon>Pseudomonadati</taxon>
        <taxon>Pseudomonadota</taxon>
        <taxon>Alphaproteobacteria</taxon>
        <taxon>Hyphomicrobiales</taxon>
        <taxon>Nitrobacteraceae</taxon>
        <taxon>Bradyrhizobium</taxon>
    </lineage>
</organism>
<dbReference type="STRING" id="280332.CQ12_36900"/>
<evidence type="ECO:0000313" key="2">
    <source>
        <dbReference type="Proteomes" id="UP000050863"/>
    </source>
</evidence>
<dbReference type="OrthoDB" id="8239492at2"/>
<name>A0A0R3LTI7_9BRAD</name>
<dbReference type="RefSeq" id="WP_057834834.1">
    <property type="nucleotide sequence ID" value="NZ_LLXZ01000051.1"/>
</dbReference>
<sequence length="79" mass="8631">MIYGSFEIQSFEAGRGLWHARIQRADQEPVVIDGMAFPTLEVGFAWSDPEAAIADAKAHIDRFGPRFAASPARPAESPT</sequence>
<dbReference type="Proteomes" id="UP000050863">
    <property type="component" value="Unassembled WGS sequence"/>
</dbReference>
<comment type="caution">
    <text evidence="1">The sequence shown here is derived from an EMBL/GenBank/DDBJ whole genome shotgun (WGS) entry which is preliminary data.</text>
</comment>
<accession>A0A0R3LTI7</accession>
<dbReference type="EMBL" id="LLXZ01000051">
    <property type="protein sequence ID" value="KRR11003.1"/>
    <property type="molecule type" value="Genomic_DNA"/>
</dbReference>
<reference evidence="1 2" key="1">
    <citation type="submission" date="2014-03" db="EMBL/GenBank/DDBJ databases">
        <title>Bradyrhizobium valentinum sp. nov., isolated from effective nodules of Lupinus mariae-josephae, a lupine endemic of basic-lime soils in Eastern Spain.</title>
        <authorList>
            <person name="Duran D."/>
            <person name="Rey L."/>
            <person name="Navarro A."/>
            <person name="Busquets A."/>
            <person name="Imperial J."/>
            <person name="Ruiz-Argueso T."/>
        </authorList>
    </citation>
    <scope>NUCLEOTIDE SEQUENCE [LARGE SCALE GENOMIC DNA]</scope>
    <source>
        <strain evidence="1 2">PAC68</strain>
    </source>
</reference>